<dbReference type="Proteomes" id="UP001396334">
    <property type="component" value="Unassembled WGS sequence"/>
</dbReference>
<sequence>MVFRFNEEGGLKTEDGLFLIEASGVFSKVVSFESGTENTFFLWVSGVEGELIWIRCNASFDEFEQPGSSLSFISDFLLSVLGIAWTLLRMGNGDLELEQWLA</sequence>
<proteinExistence type="predicted"/>
<evidence type="ECO:0000313" key="1">
    <source>
        <dbReference type="EMBL" id="KAK9012485.1"/>
    </source>
</evidence>
<organism evidence="1 2">
    <name type="scientific">Hibiscus sabdariffa</name>
    <name type="common">roselle</name>
    <dbReference type="NCBI Taxonomy" id="183260"/>
    <lineage>
        <taxon>Eukaryota</taxon>
        <taxon>Viridiplantae</taxon>
        <taxon>Streptophyta</taxon>
        <taxon>Embryophyta</taxon>
        <taxon>Tracheophyta</taxon>
        <taxon>Spermatophyta</taxon>
        <taxon>Magnoliopsida</taxon>
        <taxon>eudicotyledons</taxon>
        <taxon>Gunneridae</taxon>
        <taxon>Pentapetalae</taxon>
        <taxon>rosids</taxon>
        <taxon>malvids</taxon>
        <taxon>Malvales</taxon>
        <taxon>Malvaceae</taxon>
        <taxon>Malvoideae</taxon>
        <taxon>Hibiscus</taxon>
    </lineage>
</organism>
<reference evidence="1 2" key="1">
    <citation type="journal article" date="2024" name="G3 (Bethesda)">
        <title>Genome assembly of Hibiscus sabdariffa L. provides insights into metabolisms of medicinal natural products.</title>
        <authorList>
            <person name="Kim T."/>
        </authorList>
    </citation>
    <scope>NUCLEOTIDE SEQUENCE [LARGE SCALE GENOMIC DNA]</scope>
    <source>
        <strain evidence="1">TK-2024</strain>
        <tissue evidence="1">Old leaves</tissue>
    </source>
</reference>
<dbReference type="EMBL" id="JBBPBN010000022">
    <property type="protein sequence ID" value="KAK9012485.1"/>
    <property type="molecule type" value="Genomic_DNA"/>
</dbReference>
<comment type="caution">
    <text evidence="1">The sequence shown here is derived from an EMBL/GenBank/DDBJ whole genome shotgun (WGS) entry which is preliminary data.</text>
</comment>
<accession>A0ABR2RHZ2</accession>
<gene>
    <name evidence="1" type="ORF">V6N11_040535</name>
</gene>
<evidence type="ECO:0000313" key="2">
    <source>
        <dbReference type="Proteomes" id="UP001396334"/>
    </source>
</evidence>
<name>A0ABR2RHZ2_9ROSI</name>
<protein>
    <submittedName>
        <fullName evidence="1">Uncharacterized protein</fullName>
    </submittedName>
</protein>
<keyword evidence="2" id="KW-1185">Reference proteome</keyword>